<dbReference type="AlphaFoldDB" id="W7A4G7"/>
<dbReference type="GeneID" id="19120755"/>
<dbReference type="Proteomes" id="UP000054032">
    <property type="component" value="Unassembled WGS sequence"/>
</dbReference>
<dbReference type="InterPro" id="IPR036047">
    <property type="entry name" value="F-box-like_dom_sf"/>
</dbReference>
<dbReference type="HOGENOM" id="CLU_017507_1_0_1"/>
<feature type="region of interest" description="Disordered" evidence="1">
    <location>
        <begin position="127"/>
        <end position="184"/>
    </location>
</feature>
<dbReference type="CDD" id="cd09917">
    <property type="entry name" value="F-box_SF"/>
    <property type="match status" value="1"/>
</dbReference>
<feature type="compositionally biased region" description="Polar residues" evidence="1">
    <location>
        <begin position="136"/>
        <end position="149"/>
    </location>
</feature>
<organism evidence="2 3">
    <name type="scientific">Bipolaris oryzae ATCC 44560</name>
    <dbReference type="NCBI Taxonomy" id="930090"/>
    <lineage>
        <taxon>Eukaryota</taxon>
        <taxon>Fungi</taxon>
        <taxon>Dikarya</taxon>
        <taxon>Ascomycota</taxon>
        <taxon>Pezizomycotina</taxon>
        <taxon>Dothideomycetes</taxon>
        <taxon>Pleosporomycetidae</taxon>
        <taxon>Pleosporales</taxon>
        <taxon>Pleosporineae</taxon>
        <taxon>Pleosporaceae</taxon>
        <taxon>Bipolaris</taxon>
    </lineage>
</organism>
<evidence type="ECO:0000313" key="3">
    <source>
        <dbReference type="Proteomes" id="UP000054032"/>
    </source>
</evidence>
<dbReference type="KEGG" id="bor:COCMIDRAFT_254"/>
<evidence type="ECO:0000313" key="2">
    <source>
        <dbReference type="EMBL" id="EUC51031.1"/>
    </source>
</evidence>
<name>W7A4G7_COCMI</name>
<gene>
    <name evidence="2" type="ORF">COCMIDRAFT_254</name>
</gene>
<protein>
    <recommendedName>
        <fullName evidence="4">F-box domain-containing protein</fullName>
    </recommendedName>
</protein>
<dbReference type="eggNOG" id="ENOG502SIJT">
    <property type="taxonomic scope" value="Eukaryota"/>
</dbReference>
<feature type="compositionally biased region" description="Basic residues" evidence="1">
    <location>
        <begin position="27"/>
        <end position="36"/>
    </location>
</feature>
<dbReference type="EMBL" id="KI963919">
    <property type="protein sequence ID" value="EUC51031.1"/>
    <property type="molecule type" value="Genomic_DNA"/>
</dbReference>
<dbReference type="RefSeq" id="XP_007682292.1">
    <property type="nucleotide sequence ID" value="XM_007684102.1"/>
</dbReference>
<sequence>MAEQGTKKSGFRAMFGMKSGKEAKPQGGRKKLSKKGSRSDMLVKLGSAASVGRTARQDSGSFTDERNGSVVTQFGLPSYDDVVVGVAPHALRDNPYTAINALTDTSNTHLFVDLQAADYRRNSEGQPQYAAPLYHPQSSRSGSLPQIHSENMRPYSPPKAQPSKLSKAHRAPSAPTRADDVLDKDTGERKDLTEMMHAFTYIDGVDTIEEEKDDESLLYDPSRPDGTAMLASASPEVWLRIADFLSPLDVANLSSTCRTMYARLGKHPYKLLLDPVHRTHRLDFLLAMDPKMPRHLFCFPCAQWHLRIQPGLESLKPQNVLNPLFECPNMTNIHMPPPRIRITDGRTLPFAFIQLARRNWAHGPDYGIPHQSLARRWKDPYSDWTHESAYHITEKGHVLMRVRSQHHVQGGLTDAAKRLLLFSRGDYTPYFSVCAHWKHGILTSIPKCALSHIPYASESDTTALDKFKERNLGKKILGMVPLCSTCRPMRRCPKCPTEYLFELKLVEDKSVRSYEQGRFKQALVVTRWSDLGPARSPADAQWSAITGENDGFDSFQEIGRRAVSGVFESAFTDTIPGQRVLSMNPQSVTANEEAGDWY</sequence>
<feature type="region of interest" description="Disordered" evidence="1">
    <location>
        <begin position="1"/>
        <end position="68"/>
    </location>
</feature>
<proteinExistence type="predicted"/>
<evidence type="ECO:0000256" key="1">
    <source>
        <dbReference type="SAM" id="MobiDB-lite"/>
    </source>
</evidence>
<dbReference type="SUPFAM" id="SSF81383">
    <property type="entry name" value="F-box domain"/>
    <property type="match status" value="1"/>
</dbReference>
<accession>W7A4G7</accession>
<dbReference type="STRING" id="930090.W7A4G7"/>
<keyword evidence="3" id="KW-1185">Reference proteome</keyword>
<reference evidence="2 3" key="1">
    <citation type="journal article" date="2013" name="PLoS Genet.">
        <title>Comparative genome structure, secondary metabolite, and effector coding capacity across Cochliobolus pathogens.</title>
        <authorList>
            <person name="Condon B.J."/>
            <person name="Leng Y."/>
            <person name="Wu D."/>
            <person name="Bushley K.E."/>
            <person name="Ohm R.A."/>
            <person name="Otillar R."/>
            <person name="Martin J."/>
            <person name="Schackwitz W."/>
            <person name="Grimwood J."/>
            <person name="MohdZainudin N."/>
            <person name="Xue C."/>
            <person name="Wang R."/>
            <person name="Manning V.A."/>
            <person name="Dhillon B."/>
            <person name="Tu Z.J."/>
            <person name="Steffenson B.J."/>
            <person name="Salamov A."/>
            <person name="Sun H."/>
            <person name="Lowry S."/>
            <person name="LaButti K."/>
            <person name="Han J."/>
            <person name="Copeland A."/>
            <person name="Lindquist E."/>
            <person name="Barry K."/>
            <person name="Schmutz J."/>
            <person name="Baker S.E."/>
            <person name="Ciuffetti L.M."/>
            <person name="Grigoriev I.V."/>
            <person name="Zhong S."/>
            <person name="Turgeon B.G."/>
        </authorList>
    </citation>
    <scope>NUCLEOTIDE SEQUENCE [LARGE SCALE GENOMIC DNA]</scope>
    <source>
        <strain evidence="2 3">ATCC 44560</strain>
    </source>
</reference>
<evidence type="ECO:0008006" key="4">
    <source>
        <dbReference type="Google" id="ProtNLM"/>
    </source>
</evidence>
<dbReference type="OrthoDB" id="3912356at2759"/>